<feature type="compositionally biased region" description="Basic and acidic residues" evidence="11">
    <location>
        <begin position="979"/>
        <end position="1010"/>
    </location>
</feature>
<keyword evidence="9" id="KW-0234">DNA repair</keyword>
<dbReference type="Gene3D" id="3.40.50.10810">
    <property type="entry name" value="Tandem AAA-ATPase domain"/>
    <property type="match status" value="1"/>
</dbReference>
<keyword evidence="15" id="KW-1185">Reference proteome</keyword>
<dbReference type="InterPro" id="IPR001650">
    <property type="entry name" value="Helicase_C-like"/>
</dbReference>
<feature type="compositionally biased region" description="Gly residues" evidence="11">
    <location>
        <begin position="1116"/>
        <end position="1125"/>
    </location>
</feature>
<feature type="compositionally biased region" description="Polar residues" evidence="11">
    <location>
        <begin position="1131"/>
        <end position="1150"/>
    </location>
</feature>
<dbReference type="FunFam" id="3.40.50.10810:FF:000039">
    <property type="entry name" value="DNA repair protein Rhp26/Rad26"/>
    <property type="match status" value="1"/>
</dbReference>
<evidence type="ECO:0000256" key="7">
    <source>
        <dbReference type="ARBA" id="ARBA00022840"/>
    </source>
</evidence>
<dbReference type="EMBL" id="NAJL01000030">
    <property type="protein sequence ID" value="TKA26155.1"/>
    <property type="molecule type" value="Genomic_DNA"/>
</dbReference>
<keyword evidence="10" id="KW-0539">Nucleus</keyword>
<proteinExistence type="inferred from homology"/>
<reference evidence="14 15" key="1">
    <citation type="submission" date="2017-03" db="EMBL/GenBank/DDBJ databases">
        <title>Genomes of endolithic fungi from Antarctica.</title>
        <authorList>
            <person name="Coleine C."/>
            <person name="Masonjones S."/>
            <person name="Stajich J.E."/>
        </authorList>
    </citation>
    <scope>NUCLEOTIDE SEQUENCE [LARGE SCALE GENOMIC DNA]</scope>
    <source>
        <strain evidence="14 15">CCFEE 6315</strain>
    </source>
</reference>
<dbReference type="Gene3D" id="3.40.50.300">
    <property type="entry name" value="P-loop containing nucleotide triphosphate hydrolases"/>
    <property type="match status" value="1"/>
</dbReference>
<dbReference type="Pfam" id="PF25875">
    <property type="entry name" value="WHD_Rad26_CSB"/>
    <property type="match status" value="1"/>
</dbReference>
<evidence type="ECO:0000256" key="3">
    <source>
        <dbReference type="ARBA" id="ARBA00022741"/>
    </source>
</evidence>
<name>A0A4U0TWD2_9PEZI</name>
<comment type="similarity">
    <text evidence="2">Belongs to the SNF2/RAD54 helicase family.</text>
</comment>
<dbReference type="InterPro" id="IPR050496">
    <property type="entry name" value="SNF2_RAD54_helicase_repair"/>
</dbReference>
<evidence type="ECO:0008006" key="16">
    <source>
        <dbReference type="Google" id="ProtNLM"/>
    </source>
</evidence>
<dbReference type="InterPro" id="IPR000330">
    <property type="entry name" value="SNF2_N"/>
</dbReference>
<evidence type="ECO:0000256" key="5">
    <source>
        <dbReference type="ARBA" id="ARBA00022801"/>
    </source>
</evidence>
<feature type="compositionally biased region" description="Basic residues" evidence="11">
    <location>
        <begin position="247"/>
        <end position="258"/>
    </location>
</feature>
<dbReference type="GO" id="GO:0005634">
    <property type="term" value="C:nucleus"/>
    <property type="evidence" value="ECO:0007669"/>
    <property type="project" value="TreeGrafter"/>
</dbReference>
<evidence type="ECO:0000256" key="11">
    <source>
        <dbReference type="SAM" id="MobiDB-lite"/>
    </source>
</evidence>
<dbReference type="CDD" id="cd18000">
    <property type="entry name" value="DEXHc_ERCC6"/>
    <property type="match status" value="1"/>
</dbReference>
<accession>A0A4U0TWD2</accession>
<evidence type="ECO:0000313" key="14">
    <source>
        <dbReference type="EMBL" id="TKA26155.1"/>
    </source>
</evidence>
<dbReference type="SUPFAM" id="SSF52540">
    <property type="entry name" value="P-loop containing nucleoside triphosphate hydrolases"/>
    <property type="match status" value="2"/>
</dbReference>
<dbReference type="GO" id="GO:0016787">
    <property type="term" value="F:hydrolase activity"/>
    <property type="evidence" value="ECO:0007669"/>
    <property type="project" value="UniProtKB-KW"/>
</dbReference>
<dbReference type="CDD" id="cd22254">
    <property type="entry name" value="CSB_WHD"/>
    <property type="match status" value="1"/>
</dbReference>
<sequence length="1238" mass="139298">MVDNTMASEGTQPAPEKDETAILAELQAGARDQDDLERDIGRQADALLLEQAEERDKKRLEKTQKTRELMLGQLRKLDEKLSAFGNHVTKEKLRDEKRQAEERVHELDADLEAIRKRMDERAQEKESSTEIGRGEDMGNKRLPGESQRDFLIRTGKITPFSKMGRQLLRTSSSLGDVLMDAEDENEELEEEAPLPEQEADKNHMSHQNLLAPGFEPDEPSSATPGTATEDDEAMARRLQDEEMASRRPTKRRRLQSRRQVREPSEAASTPSGDSDTYVPPIDEEGLAAVGRDADEQEAEEEDAVLETTPGIKKRKGRSARVRAAQDVAAENEDLAGIDDGNEKVYQARLQSWVRRRKAARERVKAQQIAPEQSEQTAGIKPEVEATIDLDDVPELGEEWHMPHPTRTDTEFEGGFKIPGDIYPSLFDYQKTGVQWLWELYSQQVGGIIGDEMGLGKTIQVISFLAGLHYSGMLKKPVIVVCPATVMKQWVNEFHRWWPPLRVSILHTSGSGMLDVKREEEIEEDLEMMDYRRTKTLSKSHKSAKRIVDRVLRDGHVLVTTYSGLQTYAELLIPMDWEYAVLDEGHKIRNPNTAITIYCKELRTHNRLILSGTPMQNNLTELWSLFDFVFPMRLGTLVAFRAQFEIPIKQGGYANANNLQVETAMKCAETLKDAISPYLLQRFKVDVASDLPKKSERVLFCKLTKLQRQAYEWFLNSEDMKSIIDGKRQALYGVDILRKISNHPDLVEHKTLSKQTGYAYGAGSKSGKMQVVKALLEIWKRDGHKTLLFAQHRIMLDILEGFIGAMPGFNYRRMDGNTSIKDRQTLVDEFNNDPDLHVFLLTTKVGGLGVNLTGADRVIIYDPDWNPSTDVQARERAWRLGQKREVEIYRLMTAGTIEEKIYHRQIFKQFLTNKILRDPKQRQTFQLRDLHDLFTLGDSKDGETETGSIFKGTEVQLSGAKKQSTENGADGKLPTPPEDIANKEKTREGYGDVAGLERQEEWQGNAEEERPATPNADQAEGQSSTKSDRMLSSIFARTGVQSALEHDAIINGKKAIRADPEIIAREAKKVATQAAKELQRAGEIARTVPAGTVSWTGQFGSSGRPASPPPSTRGRIGTAGRGGRGGPSSASVLANLSARQSGSTPGSSRASTPHARGARAQQDQQPRGREFIALIRDFLLAQGGRAYTQMLIDHFNRYCGTPQRTAEFREMLKEIAVMERGGRGRGRWELKEEYRPRTM</sequence>
<evidence type="ECO:0000313" key="15">
    <source>
        <dbReference type="Proteomes" id="UP000308549"/>
    </source>
</evidence>
<evidence type="ECO:0000256" key="9">
    <source>
        <dbReference type="ARBA" id="ARBA00023204"/>
    </source>
</evidence>
<evidence type="ECO:0000256" key="10">
    <source>
        <dbReference type="ARBA" id="ARBA00023242"/>
    </source>
</evidence>
<dbReference type="PROSITE" id="PS51192">
    <property type="entry name" value="HELICASE_ATP_BIND_1"/>
    <property type="match status" value="1"/>
</dbReference>
<dbReference type="Proteomes" id="UP000308549">
    <property type="component" value="Unassembled WGS sequence"/>
</dbReference>
<dbReference type="GO" id="GO:0005524">
    <property type="term" value="F:ATP binding"/>
    <property type="evidence" value="ECO:0007669"/>
    <property type="project" value="InterPro"/>
</dbReference>
<keyword evidence="3" id="KW-0547">Nucleotide-binding</keyword>
<dbReference type="SMART" id="SM00490">
    <property type="entry name" value="HELICc"/>
    <property type="match status" value="1"/>
</dbReference>
<evidence type="ECO:0000256" key="1">
    <source>
        <dbReference type="ARBA" id="ARBA00004123"/>
    </source>
</evidence>
<keyword evidence="5" id="KW-0378">Hydrolase</keyword>
<keyword evidence="7" id="KW-0067">ATP-binding</keyword>
<dbReference type="Pfam" id="PF00176">
    <property type="entry name" value="SNF2-rel_dom"/>
    <property type="match status" value="1"/>
</dbReference>
<gene>
    <name evidence="14" type="ORF">B0A50_04652</name>
</gene>
<dbReference type="Pfam" id="PF00271">
    <property type="entry name" value="Helicase_C"/>
    <property type="match status" value="1"/>
</dbReference>
<organism evidence="14 15">
    <name type="scientific">Salinomyces thailandicus</name>
    <dbReference type="NCBI Taxonomy" id="706561"/>
    <lineage>
        <taxon>Eukaryota</taxon>
        <taxon>Fungi</taxon>
        <taxon>Dikarya</taxon>
        <taxon>Ascomycota</taxon>
        <taxon>Pezizomycotina</taxon>
        <taxon>Dothideomycetes</taxon>
        <taxon>Dothideomycetidae</taxon>
        <taxon>Mycosphaerellales</taxon>
        <taxon>Teratosphaeriaceae</taxon>
        <taxon>Salinomyces</taxon>
    </lineage>
</organism>
<dbReference type="CDD" id="cd18793">
    <property type="entry name" value="SF2_C_SNF"/>
    <property type="match status" value="1"/>
</dbReference>
<evidence type="ECO:0000256" key="6">
    <source>
        <dbReference type="ARBA" id="ARBA00022806"/>
    </source>
</evidence>
<feature type="region of interest" description="Disordered" evidence="11">
    <location>
        <begin position="935"/>
        <end position="1029"/>
    </location>
</feature>
<keyword evidence="6" id="KW-0347">Helicase</keyword>
<feature type="domain" description="Helicase ATP-binding" evidence="12">
    <location>
        <begin position="437"/>
        <end position="631"/>
    </location>
</feature>
<feature type="compositionally biased region" description="Basic residues" evidence="11">
    <location>
        <begin position="311"/>
        <end position="320"/>
    </location>
</feature>
<keyword evidence="4" id="KW-0227">DNA damage</keyword>
<dbReference type="GO" id="GO:0008094">
    <property type="term" value="F:ATP-dependent activity, acting on DNA"/>
    <property type="evidence" value="ECO:0007669"/>
    <property type="project" value="TreeGrafter"/>
</dbReference>
<dbReference type="InterPro" id="IPR058951">
    <property type="entry name" value="WHD_Rad26_CSB-like"/>
</dbReference>
<dbReference type="OrthoDB" id="413460at2759"/>
<dbReference type="PANTHER" id="PTHR45629:SF7">
    <property type="entry name" value="DNA EXCISION REPAIR PROTEIN ERCC-6-RELATED"/>
    <property type="match status" value="1"/>
</dbReference>
<evidence type="ECO:0000259" key="12">
    <source>
        <dbReference type="PROSITE" id="PS51192"/>
    </source>
</evidence>
<feature type="region of interest" description="Disordered" evidence="11">
    <location>
        <begin position="118"/>
        <end position="150"/>
    </location>
</feature>
<comment type="subcellular location">
    <subcellularLocation>
        <location evidence="1">Nucleus</location>
    </subcellularLocation>
</comment>
<evidence type="ECO:0000256" key="4">
    <source>
        <dbReference type="ARBA" id="ARBA00022763"/>
    </source>
</evidence>
<dbReference type="InterPro" id="IPR049730">
    <property type="entry name" value="SNF2/RAD54-like_C"/>
</dbReference>
<dbReference type="InterPro" id="IPR014001">
    <property type="entry name" value="Helicase_ATP-bd"/>
</dbReference>
<feature type="compositionally biased region" description="Acidic residues" evidence="11">
    <location>
        <begin position="294"/>
        <end position="304"/>
    </location>
</feature>
<dbReference type="PROSITE" id="PS51194">
    <property type="entry name" value="HELICASE_CTER"/>
    <property type="match status" value="1"/>
</dbReference>
<comment type="caution">
    <text evidence="14">The sequence shown here is derived from an EMBL/GenBank/DDBJ whole genome shotgun (WGS) entry which is preliminary data.</text>
</comment>
<dbReference type="PANTHER" id="PTHR45629">
    <property type="entry name" value="SNF2/RAD54 FAMILY MEMBER"/>
    <property type="match status" value="1"/>
</dbReference>
<dbReference type="InterPro" id="IPR027417">
    <property type="entry name" value="P-loop_NTPase"/>
</dbReference>
<protein>
    <recommendedName>
        <fullName evidence="16">DNA repair and recombination protein RAD26</fullName>
    </recommendedName>
</protein>
<evidence type="ECO:0000256" key="2">
    <source>
        <dbReference type="ARBA" id="ARBA00007025"/>
    </source>
</evidence>
<dbReference type="GO" id="GO:0006283">
    <property type="term" value="P:transcription-coupled nucleotide-excision repair"/>
    <property type="evidence" value="ECO:0007669"/>
    <property type="project" value="TreeGrafter"/>
</dbReference>
<dbReference type="AlphaFoldDB" id="A0A4U0TWD2"/>
<evidence type="ECO:0000256" key="8">
    <source>
        <dbReference type="ARBA" id="ARBA00023125"/>
    </source>
</evidence>
<keyword evidence="8" id="KW-0238">DNA-binding</keyword>
<dbReference type="SMART" id="SM00487">
    <property type="entry name" value="DEXDc"/>
    <property type="match status" value="1"/>
</dbReference>
<feature type="region of interest" description="Disordered" evidence="11">
    <location>
        <begin position="174"/>
        <end position="320"/>
    </location>
</feature>
<feature type="region of interest" description="Disordered" evidence="11">
    <location>
        <begin position="1091"/>
        <end position="1166"/>
    </location>
</feature>
<evidence type="ECO:0000259" key="13">
    <source>
        <dbReference type="PROSITE" id="PS51194"/>
    </source>
</evidence>
<feature type="domain" description="Helicase C-terminal" evidence="13">
    <location>
        <begin position="769"/>
        <end position="930"/>
    </location>
</feature>
<feature type="compositionally biased region" description="Basic and acidic residues" evidence="11">
    <location>
        <begin position="233"/>
        <end position="245"/>
    </location>
</feature>
<dbReference type="InterPro" id="IPR038718">
    <property type="entry name" value="SNF2-like_sf"/>
</dbReference>
<feature type="compositionally biased region" description="Acidic residues" evidence="11">
    <location>
        <begin position="179"/>
        <end position="193"/>
    </location>
</feature>